<evidence type="ECO:0000313" key="3">
    <source>
        <dbReference type="Proteomes" id="UP000821837"/>
    </source>
</evidence>
<evidence type="ECO:0000259" key="1">
    <source>
        <dbReference type="Pfam" id="PF20700"/>
    </source>
</evidence>
<feature type="domain" description="Mutator-like transposase" evidence="1">
    <location>
        <begin position="1"/>
        <end position="80"/>
    </location>
</feature>
<dbReference type="EMBL" id="JABSTV010001250">
    <property type="protein sequence ID" value="KAH7957729.1"/>
    <property type="molecule type" value="Genomic_DNA"/>
</dbReference>
<evidence type="ECO:0000313" key="2">
    <source>
        <dbReference type="EMBL" id="KAH7957729.1"/>
    </source>
</evidence>
<dbReference type="Pfam" id="PF20700">
    <property type="entry name" value="Mutator"/>
    <property type="match status" value="1"/>
</dbReference>
<reference evidence="2" key="2">
    <citation type="submission" date="2021-09" db="EMBL/GenBank/DDBJ databases">
        <authorList>
            <person name="Jia N."/>
            <person name="Wang J."/>
            <person name="Shi W."/>
            <person name="Du L."/>
            <person name="Sun Y."/>
            <person name="Zhan W."/>
            <person name="Jiang J."/>
            <person name="Wang Q."/>
            <person name="Zhang B."/>
            <person name="Ji P."/>
            <person name="Sakyi L.B."/>
            <person name="Cui X."/>
            <person name="Yuan T."/>
            <person name="Jiang B."/>
            <person name="Yang W."/>
            <person name="Lam T.T.-Y."/>
            <person name="Chang Q."/>
            <person name="Ding S."/>
            <person name="Wang X."/>
            <person name="Zhu J."/>
            <person name="Ruan X."/>
            <person name="Zhao L."/>
            <person name="Wei J."/>
            <person name="Que T."/>
            <person name="Du C."/>
            <person name="Cheng J."/>
            <person name="Dai P."/>
            <person name="Han X."/>
            <person name="Huang E."/>
            <person name="Gao Y."/>
            <person name="Liu J."/>
            <person name="Shao H."/>
            <person name="Ye R."/>
            <person name="Li L."/>
            <person name="Wei W."/>
            <person name="Wang X."/>
            <person name="Wang C."/>
            <person name="Huo Q."/>
            <person name="Li W."/>
            <person name="Guo W."/>
            <person name="Chen H."/>
            <person name="Chen S."/>
            <person name="Zhou L."/>
            <person name="Zhou L."/>
            <person name="Ni X."/>
            <person name="Tian J."/>
            <person name="Zhou Y."/>
            <person name="Sheng Y."/>
            <person name="Liu T."/>
            <person name="Pan Y."/>
            <person name="Xia L."/>
            <person name="Li J."/>
            <person name="Zhao F."/>
            <person name="Cao W."/>
        </authorList>
    </citation>
    <scope>NUCLEOTIDE SEQUENCE</scope>
    <source>
        <strain evidence="2">Rsan-2018</strain>
        <tissue evidence="2">Larvae</tissue>
    </source>
</reference>
<keyword evidence="3" id="KW-1185">Reference proteome</keyword>
<gene>
    <name evidence="2" type="ORF">HPB52_022526</name>
</gene>
<proteinExistence type="predicted"/>
<name>A0A9D4PXR1_RHISA</name>
<dbReference type="AlphaFoldDB" id="A0A9D4PXR1"/>
<protein>
    <recommendedName>
        <fullName evidence="1">Mutator-like transposase domain-containing protein</fullName>
    </recommendedName>
</protein>
<dbReference type="Proteomes" id="UP000821837">
    <property type="component" value="Unassembled WGS sequence"/>
</dbReference>
<dbReference type="InterPro" id="IPR049012">
    <property type="entry name" value="Mutator_transp_dom"/>
</dbReference>
<sequence length="127" mass="14182">MGTALRAIVTKSKKDQPIGGNGGLTQNLIKQLTDYYGQALRQHAEVQDMQRAVMATFYHTTSTDQDPHHELCPPGPDSWCRHRAAEAKGEPQPPHKYHLGRHVAAALLPVYQRLLDPQLLERSNASH</sequence>
<reference evidence="2" key="1">
    <citation type="journal article" date="2020" name="Cell">
        <title>Large-Scale Comparative Analyses of Tick Genomes Elucidate Their Genetic Diversity and Vector Capacities.</title>
        <authorList>
            <consortium name="Tick Genome and Microbiome Consortium (TIGMIC)"/>
            <person name="Jia N."/>
            <person name="Wang J."/>
            <person name="Shi W."/>
            <person name="Du L."/>
            <person name="Sun Y."/>
            <person name="Zhan W."/>
            <person name="Jiang J.F."/>
            <person name="Wang Q."/>
            <person name="Zhang B."/>
            <person name="Ji P."/>
            <person name="Bell-Sakyi L."/>
            <person name="Cui X.M."/>
            <person name="Yuan T.T."/>
            <person name="Jiang B.G."/>
            <person name="Yang W.F."/>
            <person name="Lam T.T."/>
            <person name="Chang Q.C."/>
            <person name="Ding S.J."/>
            <person name="Wang X.J."/>
            <person name="Zhu J.G."/>
            <person name="Ruan X.D."/>
            <person name="Zhao L."/>
            <person name="Wei J.T."/>
            <person name="Ye R.Z."/>
            <person name="Que T.C."/>
            <person name="Du C.H."/>
            <person name="Zhou Y.H."/>
            <person name="Cheng J.X."/>
            <person name="Dai P.F."/>
            <person name="Guo W.B."/>
            <person name="Han X.H."/>
            <person name="Huang E.J."/>
            <person name="Li L.F."/>
            <person name="Wei W."/>
            <person name="Gao Y.C."/>
            <person name="Liu J.Z."/>
            <person name="Shao H.Z."/>
            <person name="Wang X."/>
            <person name="Wang C.C."/>
            <person name="Yang T.C."/>
            <person name="Huo Q.B."/>
            <person name="Li W."/>
            <person name="Chen H.Y."/>
            <person name="Chen S.E."/>
            <person name="Zhou L.G."/>
            <person name="Ni X.B."/>
            <person name="Tian J.H."/>
            <person name="Sheng Y."/>
            <person name="Liu T."/>
            <person name="Pan Y.S."/>
            <person name="Xia L.Y."/>
            <person name="Li J."/>
            <person name="Zhao F."/>
            <person name="Cao W.C."/>
        </authorList>
    </citation>
    <scope>NUCLEOTIDE SEQUENCE</scope>
    <source>
        <strain evidence="2">Rsan-2018</strain>
    </source>
</reference>
<comment type="caution">
    <text evidence="2">The sequence shown here is derived from an EMBL/GenBank/DDBJ whole genome shotgun (WGS) entry which is preliminary data.</text>
</comment>
<accession>A0A9D4PXR1</accession>
<organism evidence="2 3">
    <name type="scientific">Rhipicephalus sanguineus</name>
    <name type="common">Brown dog tick</name>
    <name type="synonym">Ixodes sanguineus</name>
    <dbReference type="NCBI Taxonomy" id="34632"/>
    <lineage>
        <taxon>Eukaryota</taxon>
        <taxon>Metazoa</taxon>
        <taxon>Ecdysozoa</taxon>
        <taxon>Arthropoda</taxon>
        <taxon>Chelicerata</taxon>
        <taxon>Arachnida</taxon>
        <taxon>Acari</taxon>
        <taxon>Parasitiformes</taxon>
        <taxon>Ixodida</taxon>
        <taxon>Ixodoidea</taxon>
        <taxon>Ixodidae</taxon>
        <taxon>Rhipicephalinae</taxon>
        <taxon>Rhipicephalus</taxon>
        <taxon>Rhipicephalus</taxon>
    </lineage>
</organism>